<dbReference type="AlphaFoldDB" id="A0A8X7SI27"/>
<evidence type="ECO:0000313" key="2">
    <source>
        <dbReference type="EMBL" id="KAG2307459.1"/>
    </source>
</evidence>
<dbReference type="EMBL" id="JAAMPC010000006">
    <property type="protein sequence ID" value="KAG2307459.1"/>
    <property type="molecule type" value="Genomic_DNA"/>
</dbReference>
<proteinExistence type="predicted"/>
<evidence type="ECO:0000256" key="1">
    <source>
        <dbReference type="SAM" id="MobiDB-lite"/>
    </source>
</evidence>
<feature type="region of interest" description="Disordered" evidence="1">
    <location>
        <begin position="18"/>
        <end position="46"/>
    </location>
</feature>
<comment type="caution">
    <text evidence="2">The sequence shown here is derived from an EMBL/GenBank/DDBJ whole genome shotgun (WGS) entry which is preliminary data.</text>
</comment>
<keyword evidence="3" id="KW-1185">Reference proteome</keyword>
<dbReference type="Proteomes" id="UP000886595">
    <property type="component" value="Unassembled WGS sequence"/>
</dbReference>
<evidence type="ECO:0000313" key="3">
    <source>
        <dbReference type="Proteomes" id="UP000886595"/>
    </source>
</evidence>
<organism evidence="2 3">
    <name type="scientific">Brassica carinata</name>
    <name type="common">Ethiopian mustard</name>
    <name type="synonym">Abyssinian cabbage</name>
    <dbReference type="NCBI Taxonomy" id="52824"/>
    <lineage>
        <taxon>Eukaryota</taxon>
        <taxon>Viridiplantae</taxon>
        <taxon>Streptophyta</taxon>
        <taxon>Embryophyta</taxon>
        <taxon>Tracheophyta</taxon>
        <taxon>Spermatophyta</taxon>
        <taxon>Magnoliopsida</taxon>
        <taxon>eudicotyledons</taxon>
        <taxon>Gunneridae</taxon>
        <taxon>Pentapetalae</taxon>
        <taxon>rosids</taxon>
        <taxon>malvids</taxon>
        <taxon>Brassicales</taxon>
        <taxon>Brassicaceae</taxon>
        <taxon>Brassiceae</taxon>
        <taxon>Brassica</taxon>
    </lineage>
</organism>
<reference evidence="2 3" key="1">
    <citation type="submission" date="2020-02" db="EMBL/GenBank/DDBJ databases">
        <authorList>
            <person name="Ma Q."/>
            <person name="Huang Y."/>
            <person name="Song X."/>
            <person name="Pei D."/>
        </authorList>
    </citation>
    <scope>NUCLEOTIDE SEQUENCE [LARGE SCALE GENOMIC DNA]</scope>
    <source>
        <strain evidence="2">Sxm20200214</strain>
        <tissue evidence="2">Leaf</tissue>
    </source>
</reference>
<feature type="region of interest" description="Disordered" evidence="1">
    <location>
        <begin position="77"/>
        <end position="107"/>
    </location>
</feature>
<accession>A0A8X7SI27</accession>
<name>A0A8X7SI27_BRACI</name>
<sequence length="107" mass="11509">MQVSHKIRNHPFSSLLITKGPLPCRTDSEDSSAFLLRSPSPKDLDPSILRNLSVAVDSSSSATHTAQTYPAMVVKAKRSQSSVAPRPISTAEKVAKSPPAKQPRYPG</sequence>
<protein>
    <submittedName>
        <fullName evidence="2">Uncharacterized protein</fullName>
    </submittedName>
</protein>
<gene>
    <name evidence="2" type="ORF">Bca52824_027207</name>
</gene>